<feature type="domain" description="Teneurin-like YD-shell" evidence="4">
    <location>
        <begin position="1665"/>
        <end position="1887"/>
    </location>
</feature>
<evidence type="ECO:0000313" key="6">
    <source>
        <dbReference type="Proteomes" id="UP000256541"/>
    </source>
</evidence>
<dbReference type="PANTHER" id="PTHR32305:SF15">
    <property type="entry name" value="PROTEIN RHSA-RELATED"/>
    <property type="match status" value="1"/>
</dbReference>
<dbReference type="PANTHER" id="PTHR32305">
    <property type="match status" value="1"/>
</dbReference>
<evidence type="ECO:0000256" key="2">
    <source>
        <dbReference type="SAM" id="MobiDB-lite"/>
    </source>
</evidence>
<dbReference type="OrthoDB" id="3881096at2"/>
<reference evidence="5 6" key="1">
    <citation type="submission" date="2017-04" db="EMBL/GenBank/DDBJ databases">
        <title>Comparative genome analysis of Subtercola boreus.</title>
        <authorList>
            <person name="Cho Y.-J."/>
            <person name="Cho A."/>
            <person name="Kim O.-S."/>
            <person name="Lee J.-I."/>
        </authorList>
    </citation>
    <scope>NUCLEOTIDE SEQUENCE [LARGE SCALE GENOMIC DNA]</scope>
    <source>
        <strain evidence="5 6">P27479</strain>
    </source>
</reference>
<dbReference type="InterPro" id="IPR031325">
    <property type="entry name" value="RHS_repeat"/>
</dbReference>
<dbReference type="EMBL" id="NBXB01000020">
    <property type="protein sequence ID" value="RFA15491.1"/>
    <property type="molecule type" value="Genomic_DNA"/>
</dbReference>
<name>A0A3E0W0H5_9MICO</name>
<feature type="compositionally biased region" description="Low complexity" evidence="2">
    <location>
        <begin position="1632"/>
        <end position="1658"/>
    </location>
</feature>
<feature type="domain" description="Teneurin-like YD-shell" evidence="4">
    <location>
        <begin position="769"/>
        <end position="911"/>
    </location>
</feature>
<dbReference type="InterPro" id="IPR050708">
    <property type="entry name" value="T6SS_VgrG/RHS"/>
</dbReference>
<feature type="domain" description="DUF6531" evidence="3">
    <location>
        <begin position="496"/>
        <end position="570"/>
    </location>
</feature>
<sequence>MAPTPNLSTNRRRSIRSRMRTAGLGVLTVLALVLTGALTPAEASAAERARTLTAETLTEVFAAAAGTNTDPSQPDPAPADEEIASATLRAGDGTTVTADAVDTAVTFGGKKSDAELSVTVSRMPGSTAASAASETAGLVASDPVRVTAHDDAGAEVTTIEAEATTEAPQAATSSRSHGHHDEEPPADTDAAGPQGVTTVHPGVTIAMGVDPAVLPTLDPASLQIFTRENAGDPWLPLASHYDAATQTVIGESGHLSQFVVIGKPYIAPVGPVIVLDPDDGVAHTSSPAKVDSELPYNIALANAVKTLLQNACLATVNLTREDPATPVVDAQTRADYAKAQNPALTATLAFDAPVGHAWGVTPTSGGSKVFSNGIADSDAVGGYLNDTLPTYTTRPSASWAPIPAQNIPQKEFDPNPGTYIHLEALNLDNNYDWPIIDQHMDEIAAGVADAFRQYLVSKGYNCLSPAAAGFPSPPTAAEKAAWADLGTQNYQLYGSEPVSFSTGNLIEEEPLFTLPGNGGASVDLGLTYNAQDGRLTRSGAGWSLGVGAHAQVFNDASVMIVRGDGASYTFTPNKAGGYDGDPSKHQTLTNSAGRLTLTGADGQTWTFDATDPEGIGELSSYRDLAGNGYDVAYGTPSPTAQFLPLASITDTGGQVVRASSDAEGRITSFTAPDARAWGFAYDTAGNLTGITYPGSGGPGTSPRTFTYDAAHRLITATDPLGVTYLRNTYDAEGRVVKQLDAQNNTRTFAYNVTPGGGTTTYTDNEGRASVFAFDTQHRVTAVTNAEGGTKKYAYDAANNVTAYTDEAGNRYTYTYDASGNVTKIVAPDAATTQYTYTPSGRVASVTDQGGVGGSARTTTYDVDARGEVTGIHLPDGSTVSNTYDAAGNILSSAAPGGQKTQYAYDGQGHLTRATDPNIHSTSYVYNVAGQVTSSTDPVGATSSYRYDAAGNLAAVTDPVGGVTAYTYDNNGHVLTSTDPAGAVTSYSWDALFRLATVTAPGGGTTTYSYNREDALVGTTNPVGAKTAFTLDRLDRATSVTDPNGGVWKRAYDPLGQVTQATDPRGAASSQTFDTAGRVTASTDPLGKTSLTSYDALGRVTARTDPAGNITPYAYDLLGRTTAITNPAGDRTTYRYDAAGNVVSTTDPAGRTTRFSYDAAGNIRTATDPTGGVVTYTYDAADHLTSATDALGRTSTARYDPRGLVTAATNPLGAVTSYSYDADARPTAVTDPNGHTQTRAYTAAGAVASAADALGNTTRYGYDAAGRQTSLTDPLGVVTHYGYDPAGQLTSVVENATSDPASTATANVTSRYRYDPVGNLASSTDPNGHATTFTYDQKSRPLTETNAAGNIWRYAYDNLGELTATTDAAGRTTRNAYDFLGNLQKTSYADGSATSFAYDKAGQPIAMTDPLGVTGWTYDPAGRVSSQIDASGARIGYTYDASGGLTDLTLPTGDRIGYTYDKAGRPLAQTSPWGSLSYGWDAAGNLAAESRSTGLTTNYAYDAANRVTSIRNQLPAPGPPSPPAPAPAPASPGSGGPAGLDPSDYLGHHTTPAPPNPVADGGTLAFAYAYDANSDVTSATRTIAAGLSTTATPAQQQSVTNHYSYDPLGRLTGSTSTDGASARYGYDPAGNRTSAASTPPAIPAAGSGAVSGSGTAAPASATSQTATFNALNQLTATTGTSPTAYTYDANGQRTASTTSGVTTAYSWSDAGRMTGTTRDGRHTSYAYDGLGRQQSATDTTPLGTQTTTSVWSGTSIVQQTNPASGTTSQVLDARGSVALQASTLQTVDTGTRWNLLDRLGSVAAQAVGGSVTQLAAYDDFGAASFETSGWNAVAGFGGQPADPTTGLSSYFSRQYDPSTGSWLSPDAARGLLTDPQSLHRYAFVTNNPTTMADQLGFRPYNPTGIAVQNMGGGNYSSTGYPSYAPARTAVAPYVAPPASSRPGYGTGAWLKPSASSAGHSWDPGSATAFLQVRHVEGSRVTLSNLSKYSADKASSLAYTCLTRAQLLDCAAALDYSHGSVTFSVFPAFLVSRFLLPASGRRR</sequence>
<dbReference type="InterPro" id="IPR045351">
    <property type="entry name" value="DUF6531"/>
</dbReference>
<evidence type="ECO:0000256" key="1">
    <source>
        <dbReference type="ARBA" id="ARBA00022737"/>
    </source>
</evidence>
<dbReference type="RefSeq" id="WP_116410992.1">
    <property type="nucleotide sequence ID" value="NZ_NBXB01000020.1"/>
</dbReference>
<feature type="region of interest" description="Disordered" evidence="2">
    <location>
        <begin position="1510"/>
        <end position="1557"/>
    </location>
</feature>
<comment type="caution">
    <text evidence="5">The sequence shown here is derived from an EMBL/GenBank/DDBJ whole genome shotgun (WGS) entry which is preliminary data.</text>
</comment>
<dbReference type="InterPro" id="IPR056823">
    <property type="entry name" value="TEN-like_YD-shell"/>
</dbReference>
<feature type="region of interest" description="Disordered" evidence="2">
    <location>
        <begin position="159"/>
        <end position="199"/>
    </location>
</feature>
<dbReference type="NCBIfam" id="TIGR03696">
    <property type="entry name" value="Rhs_assc_core"/>
    <property type="match status" value="1"/>
</dbReference>
<dbReference type="Pfam" id="PF05593">
    <property type="entry name" value="RHS_repeat"/>
    <property type="match status" value="14"/>
</dbReference>
<dbReference type="Gene3D" id="2.180.10.10">
    <property type="entry name" value="RHS repeat-associated core"/>
    <property type="match status" value="5"/>
</dbReference>
<dbReference type="Pfam" id="PF25023">
    <property type="entry name" value="TEN_YD-shell"/>
    <property type="match status" value="2"/>
</dbReference>
<evidence type="ECO:0000313" key="5">
    <source>
        <dbReference type="EMBL" id="RFA15491.1"/>
    </source>
</evidence>
<proteinExistence type="predicted"/>
<evidence type="ECO:0000259" key="4">
    <source>
        <dbReference type="Pfam" id="PF25023"/>
    </source>
</evidence>
<dbReference type="InterPro" id="IPR006530">
    <property type="entry name" value="YD"/>
</dbReference>
<evidence type="ECO:0000259" key="3">
    <source>
        <dbReference type="Pfam" id="PF20148"/>
    </source>
</evidence>
<feature type="region of interest" description="Disordered" evidence="2">
    <location>
        <begin position="1602"/>
        <end position="1658"/>
    </location>
</feature>
<dbReference type="NCBIfam" id="TIGR01643">
    <property type="entry name" value="YD_repeat_2x"/>
    <property type="match status" value="20"/>
</dbReference>
<keyword evidence="1" id="KW-0677">Repeat</keyword>
<dbReference type="Pfam" id="PF20148">
    <property type="entry name" value="DUF6531"/>
    <property type="match status" value="1"/>
</dbReference>
<accession>A0A3E0W0H5</accession>
<dbReference type="Proteomes" id="UP000256541">
    <property type="component" value="Unassembled WGS sequence"/>
</dbReference>
<feature type="compositionally biased region" description="Low complexity" evidence="2">
    <location>
        <begin position="159"/>
        <end position="172"/>
    </location>
</feature>
<dbReference type="InterPro" id="IPR022385">
    <property type="entry name" value="Rhs_assc_core"/>
</dbReference>
<feature type="compositionally biased region" description="Pro residues" evidence="2">
    <location>
        <begin position="1515"/>
        <end position="1529"/>
    </location>
</feature>
<organism evidence="5 6">
    <name type="scientific">Subtercola boreus</name>
    <dbReference type="NCBI Taxonomy" id="120213"/>
    <lineage>
        <taxon>Bacteria</taxon>
        <taxon>Bacillati</taxon>
        <taxon>Actinomycetota</taxon>
        <taxon>Actinomycetes</taxon>
        <taxon>Micrococcales</taxon>
        <taxon>Microbacteriaceae</taxon>
        <taxon>Subtercola</taxon>
    </lineage>
</organism>
<protein>
    <submittedName>
        <fullName evidence="5">Uncharacterized protein</fullName>
    </submittedName>
</protein>
<gene>
    <name evidence="5" type="ORF">B7R22_06580</name>
</gene>